<keyword evidence="4" id="KW-0614">Plasmid</keyword>
<protein>
    <submittedName>
        <fullName evidence="4">Winged helix-turn-helix domain-containing protein</fullName>
    </submittedName>
</protein>
<feature type="domain" description="OmpR/PhoB-type" evidence="3">
    <location>
        <begin position="1"/>
        <end position="93"/>
    </location>
</feature>
<keyword evidence="1 2" id="KW-0238">DNA-binding</keyword>
<gene>
    <name evidence="4" type="ORF">J5O05_20655</name>
</gene>
<dbReference type="AlphaFoldDB" id="A0A975DK26"/>
<evidence type="ECO:0000259" key="3">
    <source>
        <dbReference type="PROSITE" id="PS51755"/>
    </source>
</evidence>
<dbReference type="GO" id="GO:0000160">
    <property type="term" value="P:phosphorelay signal transduction system"/>
    <property type="evidence" value="ECO:0007669"/>
    <property type="project" value="InterPro"/>
</dbReference>
<dbReference type="Gene3D" id="1.10.10.10">
    <property type="entry name" value="Winged helix-like DNA-binding domain superfamily/Winged helix DNA-binding domain"/>
    <property type="match status" value="1"/>
</dbReference>
<dbReference type="Proteomes" id="UP000664904">
    <property type="component" value="Plasmid unnamed5"/>
</dbReference>
<dbReference type="Gene3D" id="1.25.40.10">
    <property type="entry name" value="Tetratricopeptide repeat domain"/>
    <property type="match status" value="1"/>
</dbReference>
<proteinExistence type="predicted"/>
<dbReference type="SMART" id="SM00862">
    <property type="entry name" value="Trans_reg_C"/>
    <property type="match status" value="1"/>
</dbReference>
<dbReference type="Pfam" id="PF00486">
    <property type="entry name" value="Trans_reg_C"/>
    <property type="match status" value="1"/>
</dbReference>
<evidence type="ECO:0000313" key="5">
    <source>
        <dbReference type="Proteomes" id="UP000664904"/>
    </source>
</evidence>
<dbReference type="InterPro" id="IPR016032">
    <property type="entry name" value="Sig_transdc_resp-reg_C-effctor"/>
</dbReference>
<dbReference type="GO" id="GO:0003677">
    <property type="term" value="F:DNA binding"/>
    <property type="evidence" value="ECO:0007669"/>
    <property type="project" value="UniProtKB-UniRule"/>
</dbReference>
<dbReference type="KEGG" id="pxi:J5O05_20655"/>
<dbReference type="InterPro" id="IPR036388">
    <property type="entry name" value="WH-like_DNA-bd_sf"/>
</dbReference>
<accession>A0A975DK26</accession>
<dbReference type="InterPro" id="IPR011990">
    <property type="entry name" value="TPR-like_helical_dom_sf"/>
</dbReference>
<evidence type="ECO:0000313" key="4">
    <source>
        <dbReference type="EMBL" id="QTH73203.1"/>
    </source>
</evidence>
<dbReference type="InterPro" id="IPR001867">
    <property type="entry name" value="OmpR/PhoB-type_DNA-bd"/>
</dbReference>
<dbReference type="SUPFAM" id="SSF46894">
    <property type="entry name" value="C-terminal effector domain of the bipartite response regulators"/>
    <property type="match status" value="1"/>
</dbReference>
<name>A0A975DK26_9GAMM</name>
<dbReference type="PROSITE" id="PS51755">
    <property type="entry name" value="OMPR_PHOB"/>
    <property type="match status" value="1"/>
</dbReference>
<geneLocation type="plasmid" evidence="4 5">
    <name>unnamed5</name>
</geneLocation>
<dbReference type="GO" id="GO:0006355">
    <property type="term" value="P:regulation of DNA-templated transcription"/>
    <property type="evidence" value="ECO:0007669"/>
    <property type="project" value="InterPro"/>
</dbReference>
<evidence type="ECO:0000256" key="2">
    <source>
        <dbReference type="PROSITE-ProRule" id="PRU01091"/>
    </source>
</evidence>
<sequence>MLYYFNDFVFDSQSLVLMQGKTSVAIRHNEAQVLKVLLEHSAMVVSKELLLELVWQNKIVSEQAIFQNISHLRALFGNDAIKTFAKRGYQWQLAFEIGQQEVIPTTVHVAKKTPRTSLWVASAFTFLLIVGLFIRLTSNEQSTFPSISTIPFALDGNDNTSVAWRPATISTQPIESLSASQFQGAEALNYKKLKTEHPLILVGDITTSDSQYLLDFTLTGGASTWNGQLLGRSIEQLNAQLEAHLTKTEIIELVNSPMSADIRVAKLLLLHQQHEHDLVVLNQLVSAYVNTKQLDIAMTLADKLERLALALNEPQQNANALLLQSTILTEKGLYELSEYKLTRAIDLFKKHNDYKRLADAYAAQSWLLHKKQDYSALKDSLLKSARFAQTSKDIERELHALTYLSVMAHKHHQDEDAYFYLQQAKAQMDTYALPQYQYAKIPFHYAIYAKTAAQKEPHLLRVLELTELTPDHWVAQSSRKQLMDYYLESTRFDKAEQLVASLANDNAENNLLRARLAFSKSNVHEFSTLATKAFEQARRTGQVSLSLDIALLLCSAPELQTNYDFYTNYISEHATPNWSEQNKLKLNALNMI</sequence>
<feature type="DNA-binding region" description="OmpR/PhoB-type" evidence="2">
    <location>
        <begin position="1"/>
        <end position="93"/>
    </location>
</feature>
<organism evidence="4 5">
    <name type="scientific">Pseudoalteromonas xiamenensis</name>
    <dbReference type="NCBI Taxonomy" id="882626"/>
    <lineage>
        <taxon>Bacteria</taxon>
        <taxon>Pseudomonadati</taxon>
        <taxon>Pseudomonadota</taxon>
        <taxon>Gammaproteobacteria</taxon>
        <taxon>Alteromonadales</taxon>
        <taxon>Pseudoalteromonadaceae</taxon>
        <taxon>Pseudoalteromonas</taxon>
    </lineage>
</organism>
<dbReference type="SUPFAM" id="SSF48452">
    <property type="entry name" value="TPR-like"/>
    <property type="match status" value="1"/>
</dbReference>
<dbReference type="RefSeq" id="WP_208844822.1">
    <property type="nucleotide sequence ID" value="NZ_CP072135.1"/>
</dbReference>
<keyword evidence="5" id="KW-1185">Reference proteome</keyword>
<evidence type="ECO:0000256" key="1">
    <source>
        <dbReference type="ARBA" id="ARBA00023125"/>
    </source>
</evidence>
<dbReference type="EMBL" id="CP072135">
    <property type="protein sequence ID" value="QTH73203.1"/>
    <property type="molecule type" value="Genomic_DNA"/>
</dbReference>
<reference evidence="4" key="1">
    <citation type="submission" date="2021-03" db="EMBL/GenBank/DDBJ databases">
        <title>Complete Genome of Pseudoalteromonas xiamenensis STKMTI.2, a new potential marine bacterium producing anti-Vibrio compounds.</title>
        <authorList>
            <person name="Handayani D.P."/>
            <person name="Isnansetyo A."/>
            <person name="Istiqomah I."/>
            <person name="Jumina J."/>
        </authorList>
    </citation>
    <scope>NUCLEOTIDE SEQUENCE</scope>
    <source>
        <strain evidence="4">STKMTI.2</strain>
        <plasmid evidence="4">unnamed5</plasmid>
    </source>
</reference>